<sequence length="67" mass="7661">MPEDTKLPLRSWMLGLHLLTRNNMAAPGANAPFGPTTRRPDDWQTRAVIVLITTFHSRKRFSAHIHL</sequence>
<evidence type="ECO:0000313" key="1">
    <source>
        <dbReference type="EMBL" id="ATS86706.1"/>
    </source>
</evidence>
<protein>
    <recommendedName>
        <fullName evidence="3">Transposase</fullName>
    </recommendedName>
</protein>
<name>A0AB33FEE0_XANCI</name>
<reference evidence="1 2" key="1">
    <citation type="journal article" date="2017" name="BMC Genomics">
        <title>Xanthomonas adaptation to common bean is associated with horizontal transfers of genes encoding TAL effectors.</title>
        <authorList>
            <person name="Ruh M."/>
            <person name="Briand M."/>
            <person name="Bonneau S."/>
            <person name="Jacques M.A."/>
            <person name="Chen N.W.G."/>
        </authorList>
    </citation>
    <scope>NUCLEOTIDE SEQUENCE [LARGE SCALE GENOMIC DNA]</scope>
    <source>
        <strain evidence="1 2">CFBP6991</strain>
    </source>
</reference>
<evidence type="ECO:0000313" key="2">
    <source>
        <dbReference type="Proteomes" id="UP000230560"/>
    </source>
</evidence>
<proteinExistence type="predicted"/>
<organism evidence="1 2">
    <name type="scientific">Xanthomonas citri pv. phaseoli var. fuscans</name>
    <dbReference type="NCBI Taxonomy" id="473423"/>
    <lineage>
        <taxon>Bacteria</taxon>
        <taxon>Pseudomonadati</taxon>
        <taxon>Pseudomonadota</taxon>
        <taxon>Gammaproteobacteria</taxon>
        <taxon>Lysobacterales</taxon>
        <taxon>Lysobacteraceae</taxon>
        <taxon>Xanthomonas</taxon>
    </lineage>
</organism>
<dbReference type="AlphaFoldDB" id="A0AB33FEE0"/>
<evidence type="ECO:0008006" key="3">
    <source>
        <dbReference type="Google" id="ProtNLM"/>
    </source>
</evidence>
<accession>A0AB33FEE0</accession>
<dbReference type="EMBL" id="CP021015">
    <property type="protein sequence ID" value="ATS86706.1"/>
    <property type="molecule type" value="Genomic_DNA"/>
</dbReference>
<gene>
    <name evidence="1" type="ORF">XcfCFBP6991P_19410</name>
</gene>
<dbReference type="Proteomes" id="UP000230560">
    <property type="component" value="Chromosome"/>
</dbReference>